<sequence>MKMMKQAAYGLICLGAGVVVSTAVPVGAVHPLVTVPAPVEKLSSQCKQRTIQNNLVVICPDAESNALRKILP</sequence>
<dbReference type="OrthoDB" id="25170at10239"/>
<evidence type="ECO:0000313" key="1">
    <source>
        <dbReference type="EMBL" id="AIF71767.1"/>
    </source>
</evidence>
<dbReference type="KEGG" id="vg:24725216"/>
<organism evidence="1 2">
    <name type="scientific">Escherichia phage vB_EcoP_SU10</name>
    <dbReference type="NCBI Taxonomy" id="1519788"/>
    <lineage>
        <taxon>Viruses</taxon>
        <taxon>Duplodnaviria</taxon>
        <taxon>Heunggongvirae</taxon>
        <taxon>Uroviricota</taxon>
        <taxon>Caudoviricetes</taxon>
        <taxon>Mktvariviridae</taxon>
        <taxon>Gordonclarkvirinae</taxon>
        <taxon>Kuravirus</taxon>
        <taxon>Kuravirus CHD5UKE1</taxon>
        <taxon>Kuravirus SU10</taxon>
    </lineage>
</organism>
<proteinExistence type="predicted"/>
<evidence type="ECO:0000313" key="2">
    <source>
        <dbReference type="Proteomes" id="UP000031602"/>
    </source>
</evidence>
<dbReference type="GeneID" id="24725216"/>
<reference evidence="1 2" key="1">
    <citation type="journal article" date="2014" name="PLoS ONE">
        <title>Genomic, Proteomic, Morphological, and Phylogenetic Analyses of vB_EcoP_SU10, a Podoviridae Phage with C3 Morphology.</title>
        <authorList>
            <person name="Mirzaei M.K."/>
            <person name="Eriksson H."/>
            <person name="Kasuga K."/>
            <person name="Haggard-Ljungquist E."/>
            <person name="Nilsson A.S."/>
        </authorList>
    </citation>
    <scope>NUCLEOTIDE SEQUENCE [LARGE SCALE GENOMIC DNA]</scope>
</reference>
<keyword evidence="2" id="KW-1185">Reference proteome</keyword>
<dbReference type="RefSeq" id="YP_009152865.1">
    <property type="nucleotide sequence ID" value="NC_027395.1"/>
</dbReference>
<dbReference type="Proteomes" id="UP000031602">
    <property type="component" value="Segment"/>
</dbReference>
<gene>
    <name evidence="1" type="ORF">SU10_014</name>
</gene>
<accession>A0A0B4N1R3</accession>
<dbReference type="EMBL" id="KM044272">
    <property type="protein sequence ID" value="AIF71767.1"/>
    <property type="molecule type" value="Genomic_DNA"/>
</dbReference>
<protein>
    <submittedName>
        <fullName evidence="1">Putative holin</fullName>
    </submittedName>
</protein>
<name>A0A0B4N1R3_9CAUD</name>